<evidence type="ECO:0000259" key="1">
    <source>
        <dbReference type="SMART" id="SM00955"/>
    </source>
</evidence>
<dbReference type="InterPro" id="IPR050180">
    <property type="entry name" value="RNR_Ribonuclease"/>
</dbReference>
<dbReference type="GO" id="GO:0000932">
    <property type="term" value="C:P-body"/>
    <property type="evidence" value="ECO:0007669"/>
    <property type="project" value="TreeGrafter"/>
</dbReference>
<dbReference type="Proteomes" id="UP000307768">
    <property type="component" value="Unassembled WGS sequence"/>
</dbReference>
<sequence length="480" mass="51363">MTRAYFSIAPEAVPELEGRIDAIADELEVRQGFSPEVLAEAEAAAGQVDLPALDRTDLPLLTIDPPGAKDLDQAMFIERSGDGWTVHYAIADVVSYVRPGGAVDAEAHRRGQTLYAPSRRIPLHPPALSEDAASLLPEVVRPAVLWSIDLDADGRQRDVRVERARVRSTAQLDYEGVQAQVEAGRGPETLALLREVGERREALEAERGGVSLPLPSQEIERAADGSWSLTYRQLLLSEGWNEQISLMTGMAAAGLMLEAEVGLVRTLPPADEHGLRRLRRAARGLGIEWPADMAYPELVRTLDPTLPHHLAMLDACTGLLRGAGYVAFDGDAPADAEAEHSAIAAPYAHATAPLRRLADRYVSEVCLAVSGGSEVPAWAREGLVALPDVMGATGRVASRFDRAVLDLVEAVVLSDAVGRSFGGVVIDADDKDPAKGSILLDDPAVEAPVVGTAPLPLGELVRVTLEEADVDARSVRFRLA</sequence>
<reference evidence="2 3" key="1">
    <citation type="submission" date="2019-09" db="EMBL/GenBank/DDBJ databases">
        <title>Mumia zhuanghuii sp. nov. isolated from the intestinal contents of plateau pika (Ochotona curzoniae) in the Qinghai-Tibet plateau of China.</title>
        <authorList>
            <person name="Tian Z."/>
        </authorList>
    </citation>
    <scope>NUCLEOTIDE SEQUENCE [LARGE SCALE GENOMIC DNA]</scope>
    <source>
        <strain evidence="3">350</strain>
    </source>
</reference>
<dbReference type="Pfam" id="PF18614">
    <property type="entry name" value="RNase_II_C_S1"/>
    <property type="match status" value="1"/>
</dbReference>
<dbReference type="OrthoDB" id="5800376at2"/>
<protein>
    <submittedName>
        <fullName evidence="2">RNB domain-containing ribonuclease</fullName>
    </submittedName>
</protein>
<accession>A0A5Q6S040</accession>
<dbReference type="GO" id="GO:0000175">
    <property type="term" value="F:3'-5'-RNA exonuclease activity"/>
    <property type="evidence" value="ECO:0007669"/>
    <property type="project" value="TreeGrafter"/>
</dbReference>
<dbReference type="AlphaFoldDB" id="A0A5Q6S040"/>
<dbReference type="GO" id="GO:0003723">
    <property type="term" value="F:RNA binding"/>
    <property type="evidence" value="ECO:0007669"/>
    <property type="project" value="InterPro"/>
</dbReference>
<feature type="domain" description="RNB" evidence="1">
    <location>
        <begin position="52"/>
        <end position="372"/>
    </location>
</feature>
<organism evidence="2 3">
    <name type="scientific">Mumia zhuanghuii</name>
    <dbReference type="NCBI Taxonomy" id="2585211"/>
    <lineage>
        <taxon>Bacteria</taxon>
        <taxon>Bacillati</taxon>
        <taxon>Actinomycetota</taxon>
        <taxon>Actinomycetes</taxon>
        <taxon>Propionibacteriales</taxon>
        <taxon>Nocardioidaceae</taxon>
        <taxon>Mumia</taxon>
    </lineage>
</organism>
<dbReference type="GO" id="GO:0006402">
    <property type="term" value="P:mRNA catabolic process"/>
    <property type="evidence" value="ECO:0007669"/>
    <property type="project" value="TreeGrafter"/>
</dbReference>
<evidence type="ECO:0000313" key="3">
    <source>
        <dbReference type="Proteomes" id="UP000307768"/>
    </source>
</evidence>
<dbReference type="Pfam" id="PF00773">
    <property type="entry name" value="RNB"/>
    <property type="match status" value="1"/>
</dbReference>
<name>A0A5Q6S040_9ACTN</name>
<comment type="caution">
    <text evidence="2">The sequence shown here is derived from an EMBL/GenBank/DDBJ whole genome shotgun (WGS) entry which is preliminary data.</text>
</comment>
<dbReference type="PANTHER" id="PTHR23355">
    <property type="entry name" value="RIBONUCLEASE"/>
    <property type="match status" value="1"/>
</dbReference>
<proteinExistence type="predicted"/>
<dbReference type="SUPFAM" id="SSF50249">
    <property type="entry name" value="Nucleic acid-binding proteins"/>
    <property type="match status" value="1"/>
</dbReference>
<evidence type="ECO:0000313" key="2">
    <source>
        <dbReference type="EMBL" id="KAA1423589.1"/>
    </source>
</evidence>
<dbReference type="PANTHER" id="PTHR23355:SF42">
    <property type="entry name" value="RIBONUCLEASE II, CHLOROPLASTIC_MITOCHONDRIAL"/>
    <property type="match status" value="1"/>
</dbReference>
<gene>
    <name evidence="2" type="ORF">FE697_008315</name>
</gene>
<dbReference type="InterPro" id="IPR001900">
    <property type="entry name" value="RNase_II/R"/>
</dbReference>
<dbReference type="RefSeq" id="WP_149769109.1">
    <property type="nucleotide sequence ID" value="NZ_VDFQ02000002.1"/>
</dbReference>
<dbReference type="InterPro" id="IPR012340">
    <property type="entry name" value="NA-bd_OB-fold"/>
</dbReference>
<dbReference type="SMART" id="SM00955">
    <property type="entry name" value="RNB"/>
    <property type="match status" value="1"/>
</dbReference>
<dbReference type="InterPro" id="IPR040596">
    <property type="entry name" value="RNase_II_C_S1"/>
</dbReference>
<dbReference type="EMBL" id="VDFQ02000002">
    <property type="protein sequence ID" value="KAA1423589.1"/>
    <property type="molecule type" value="Genomic_DNA"/>
</dbReference>